<evidence type="ECO:0000313" key="1">
    <source>
        <dbReference type="EMBL" id="MBX66518.1"/>
    </source>
</evidence>
<accession>A0A2P2QHM8</accession>
<name>A0A2P2QHM8_RHIMU</name>
<reference evidence="1" key="1">
    <citation type="submission" date="2018-02" db="EMBL/GenBank/DDBJ databases">
        <title>Rhizophora mucronata_Transcriptome.</title>
        <authorList>
            <person name="Meera S.P."/>
            <person name="Sreeshan A."/>
            <person name="Augustine A."/>
        </authorList>
    </citation>
    <scope>NUCLEOTIDE SEQUENCE</scope>
    <source>
        <tissue evidence="1">Leaf</tissue>
    </source>
</reference>
<proteinExistence type="predicted"/>
<dbReference type="AlphaFoldDB" id="A0A2P2QHM8"/>
<sequence length="24" mass="2749">MIDGWEILEFIGLLLKLSNELTNS</sequence>
<organism evidence="1">
    <name type="scientific">Rhizophora mucronata</name>
    <name type="common">Asiatic mangrove</name>
    <dbReference type="NCBI Taxonomy" id="61149"/>
    <lineage>
        <taxon>Eukaryota</taxon>
        <taxon>Viridiplantae</taxon>
        <taxon>Streptophyta</taxon>
        <taxon>Embryophyta</taxon>
        <taxon>Tracheophyta</taxon>
        <taxon>Spermatophyta</taxon>
        <taxon>Magnoliopsida</taxon>
        <taxon>eudicotyledons</taxon>
        <taxon>Gunneridae</taxon>
        <taxon>Pentapetalae</taxon>
        <taxon>rosids</taxon>
        <taxon>fabids</taxon>
        <taxon>Malpighiales</taxon>
        <taxon>Rhizophoraceae</taxon>
        <taxon>Rhizophora</taxon>
    </lineage>
</organism>
<protein>
    <submittedName>
        <fullName evidence="1">Uncharacterized protein</fullName>
    </submittedName>
</protein>
<dbReference type="EMBL" id="GGEC01086034">
    <property type="protein sequence ID" value="MBX66518.1"/>
    <property type="molecule type" value="Transcribed_RNA"/>
</dbReference>